<keyword evidence="2" id="KW-1185">Reference proteome</keyword>
<name>A0A177L6D8_9BACI</name>
<dbReference type="SUPFAM" id="SSF89360">
    <property type="entry name" value="HesB-like domain"/>
    <property type="match status" value="1"/>
</dbReference>
<dbReference type="Proteomes" id="UP000076935">
    <property type="component" value="Unassembled WGS sequence"/>
</dbReference>
<comment type="caution">
    <text evidence="1">The sequence shown here is derived from an EMBL/GenBank/DDBJ whole genome shotgun (WGS) entry which is preliminary data.</text>
</comment>
<dbReference type="RefSeq" id="WP_063965761.1">
    <property type="nucleotide sequence ID" value="NZ_JBCNAN010000072.1"/>
</dbReference>
<dbReference type="AlphaFoldDB" id="A0A177L6D8"/>
<proteinExistence type="predicted"/>
<organism evidence="1 2">
    <name type="scientific">Domibacillus aminovorans</name>
    <dbReference type="NCBI Taxonomy" id="29332"/>
    <lineage>
        <taxon>Bacteria</taxon>
        <taxon>Bacillati</taxon>
        <taxon>Bacillota</taxon>
        <taxon>Bacilli</taxon>
        <taxon>Bacillales</taxon>
        <taxon>Bacillaceae</taxon>
        <taxon>Domibacillus</taxon>
    </lineage>
</organism>
<evidence type="ECO:0000313" key="1">
    <source>
        <dbReference type="EMBL" id="OAH60907.1"/>
    </source>
</evidence>
<accession>A0A177L6D8</accession>
<dbReference type="InterPro" id="IPR035903">
    <property type="entry name" value="HesB-like_dom_sf"/>
</dbReference>
<gene>
    <name evidence="1" type="ORF">AWH49_14770</name>
</gene>
<sequence length="93" mass="9708">MNITDAAKQMLEGIFQERNVSNIRLYGISGGCCGPQVGLSLDPPQESDEIQTINGIQVALDPEIKSVVAEVTLDKQDSPEGAGFVLVGAGGCC</sequence>
<evidence type="ECO:0000313" key="2">
    <source>
        <dbReference type="Proteomes" id="UP000076935"/>
    </source>
</evidence>
<protein>
    <submittedName>
        <fullName evidence="1">Adhesin</fullName>
    </submittedName>
</protein>
<dbReference type="Gene3D" id="2.60.300.12">
    <property type="entry name" value="HesB-like domain"/>
    <property type="match status" value="1"/>
</dbReference>
<dbReference type="EMBL" id="LQWY01000029">
    <property type="protein sequence ID" value="OAH60907.1"/>
    <property type="molecule type" value="Genomic_DNA"/>
</dbReference>
<reference evidence="1 2" key="1">
    <citation type="submission" date="2016-01" db="EMBL/GenBank/DDBJ databases">
        <title>Investigation of taxonomic status of Bacillus aminovorans.</title>
        <authorList>
            <person name="Verma A."/>
            <person name="Pal Y."/>
            <person name="Krishnamurthi S."/>
        </authorList>
    </citation>
    <scope>NUCLEOTIDE SEQUENCE [LARGE SCALE GENOMIC DNA]</scope>
    <source>
        <strain evidence="1 2">DSM 1314</strain>
    </source>
</reference>